<protein>
    <submittedName>
        <fullName evidence="1">SRPBCC family protein</fullName>
    </submittedName>
</protein>
<name>A0ABU7KD56_9ACTN</name>
<keyword evidence="2" id="KW-1185">Reference proteome</keyword>
<organism evidence="1 2">
    <name type="scientific">Nocardiopsis codii</name>
    <dbReference type="NCBI Taxonomy" id="3065942"/>
    <lineage>
        <taxon>Bacteria</taxon>
        <taxon>Bacillati</taxon>
        <taxon>Actinomycetota</taxon>
        <taxon>Actinomycetes</taxon>
        <taxon>Streptosporangiales</taxon>
        <taxon>Nocardiopsidaceae</taxon>
        <taxon>Nocardiopsis</taxon>
    </lineage>
</organism>
<accession>A0ABU7KD56</accession>
<dbReference type="InterPro" id="IPR019587">
    <property type="entry name" value="Polyketide_cyclase/dehydratase"/>
</dbReference>
<dbReference type="Gene3D" id="3.30.530.20">
    <property type="match status" value="1"/>
</dbReference>
<evidence type="ECO:0000313" key="1">
    <source>
        <dbReference type="EMBL" id="MEE2039839.1"/>
    </source>
</evidence>
<dbReference type="RefSeq" id="WP_330093603.1">
    <property type="nucleotide sequence ID" value="NZ_JAUZMY010000023.1"/>
</dbReference>
<reference evidence="1 2" key="1">
    <citation type="submission" date="2023-08" db="EMBL/GenBank/DDBJ databases">
        <authorList>
            <person name="Girao M."/>
            <person name="Carvalho M.F."/>
        </authorList>
    </citation>
    <scope>NUCLEOTIDE SEQUENCE [LARGE SCALE GENOMIC DNA]</scope>
    <source>
        <strain evidence="1 2">CT-R113</strain>
    </source>
</reference>
<sequence length="172" mass="19615">MTDRRTDERGFLSGPHTAERPRATSTAVYGAHFDAPPDRVFAFCTTRSGLERSMPGGVRVLHWPADGFAEGETMVLRWRIAGVVPVRWVGVIDSFEDGEHFTDLQLRGLFRYFRHTHTVAPDGAGTAYTDRVEFASRFGVLLDRTVLRFVMNRMFLRRLALMRDLVEEAERP</sequence>
<comment type="caution">
    <text evidence="1">The sequence shown here is derived from an EMBL/GenBank/DDBJ whole genome shotgun (WGS) entry which is preliminary data.</text>
</comment>
<gene>
    <name evidence="1" type="ORF">Q8791_21730</name>
</gene>
<dbReference type="SUPFAM" id="SSF55961">
    <property type="entry name" value="Bet v1-like"/>
    <property type="match status" value="1"/>
</dbReference>
<dbReference type="EMBL" id="JAUZMY010000023">
    <property type="protein sequence ID" value="MEE2039839.1"/>
    <property type="molecule type" value="Genomic_DNA"/>
</dbReference>
<evidence type="ECO:0000313" key="2">
    <source>
        <dbReference type="Proteomes" id="UP001356095"/>
    </source>
</evidence>
<proteinExistence type="predicted"/>
<dbReference type="Pfam" id="PF10604">
    <property type="entry name" value="Polyketide_cyc2"/>
    <property type="match status" value="1"/>
</dbReference>
<dbReference type="InterPro" id="IPR023393">
    <property type="entry name" value="START-like_dom_sf"/>
</dbReference>
<dbReference type="Proteomes" id="UP001356095">
    <property type="component" value="Unassembled WGS sequence"/>
</dbReference>